<proteinExistence type="predicted"/>
<dbReference type="WBParaSite" id="ES5_v2.g11474.t1">
    <property type="protein sequence ID" value="ES5_v2.g11474.t1"/>
    <property type="gene ID" value="ES5_v2.g11474"/>
</dbReference>
<name>A0AC34F3C3_9BILA</name>
<reference evidence="2" key="1">
    <citation type="submission" date="2022-11" db="UniProtKB">
        <authorList>
            <consortium name="WormBaseParasite"/>
        </authorList>
    </citation>
    <scope>IDENTIFICATION</scope>
</reference>
<evidence type="ECO:0000313" key="2">
    <source>
        <dbReference type="WBParaSite" id="ES5_v2.g11474.t1"/>
    </source>
</evidence>
<dbReference type="Proteomes" id="UP000887579">
    <property type="component" value="Unplaced"/>
</dbReference>
<sequence>MRLGNIICVLVVFIAEAFAAKSKMVKLGCTKLRAKEARPKITFDTLLEAHKACVKDGRCSGLRMNAENQFQLLIDLKGYDVAEWDNDYILDFSNYTRFVNAPSKKDTYVLYGIYRNGTCPFSSTKFIVFEGKCRHINFSEVSCKSYASFMEPKWDAAGSVCTVLTKESIIEAWS</sequence>
<protein>
    <submittedName>
        <fullName evidence="2">Uncharacterized protein</fullName>
    </submittedName>
</protein>
<evidence type="ECO:0000313" key="1">
    <source>
        <dbReference type="Proteomes" id="UP000887579"/>
    </source>
</evidence>
<organism evidence="1 2">
    <name type="scientific">Panagrolaimus sp. ES5</name>
    <dbReference type="NCBI Taxonomy" id="591445"/>
    <lineage>
        <taxon>Eukaryota</taxon>
        <taxon>Metazoa</taxon>
        <taxon>Ecdysozoa</taxon>
        <taxon>Nematoda</taxon>
        <taxon>Chromadorea</taxon>
        <taxon>Rhabditida</taxon>
        <taxon>Tylenchina</taxon>
        <taxon>Panagrolaimomorpha</taxon>
        <taxon>Panagrolaimoidea</taxon>
        <taxon>Panagrolaimidae</taxon>
        <taxon>Panagrolaimus</taxon>
    </lineage>
</organism>
<accession>A0AC34F3C3</accession>